<dbReference type="EMBL" id="JAZHXI010000001">
    <property type="protein sequence ID" value="KAL2075396.1"/>
    <property type="molecule type" value="Genomic_DNA"/>
</dbReference>
<feature type="region of interest" description="Disordered" evidence="1">
    <location>
        <begin position="116"/>
        <end position="235"/>
    </location>
</feature>
<sequence>MAPLPSVLVAQPRLNIRQNVLPLRPITLTVTRATTTFTTTMNLGEATNSPPSQDLTVNAAPTTSPDPIVKISSGDASNNTGVVIGALIGGLAAALLLIIFLWKCCHSFRYVGRRGDRDSHYDSDTSSSSSSSSISSPSEHRRRSGGAGFSRRNERGHQVEVPRRAYARRDKRSSHGSSSESRSDSTWMRSRRRSGWGDGLLNWVAGTHVRRARSRRGSVGSSGRRRRDPRFGVDD</sequence>
<keyword evidence="2" id="KW-0472">Membrane</keyword>
<proteinExistence type="predicted"/>
<reference evidence="3 4" key="1">
    <citation type="journal article" date="2024" name="Commun. Biol.">
        <title>Comparative genomic analysis of thermophilic fungi reveals convergent evolutionary adaptations and gene losses.</title>
        <authorList>
            <person name="Steindorff A.S."/>
            <person name="Aguilar-Pontes M.V."/>
            <person name="Robinson A.J."/>
            <person name="Andreopoulos B."/>
            <person name="LaButti K."/>
            <person name="Kuo A."/>
            <person name="Mondo S."/>
            <person name="Riley R."/>
            <person name="Otillar R."/>
            <person name="Haridas S."/>
            <person name="Lipzen A."/>
            <person name="Grimwood J."/>
            <person name="Schmutz J."/>
            <person name="Clum A."/>
            <person name="Reid I.D."/>
            <person name="Moisan M.C."/>
            <person name="Butler G."/>
            <person name="Nguyen T.T.M."/>
            <person name="Dewar K."/>
            <person name="Conant G."/>
            <person name="Drula E."/>
            <person name="Henrissat B."/>
            <person name="Hansel C."/>
            <person name="Singer S."/>
            <person name="Hutchinson M.I."/>
            <person name="de Vries R.P."/>
            <person name="Natvig D.O."/>
            <person name="Powell A.J."/>
            <person name="Tsang A."/>
            <person name="Grigoriev I.V."/>
        </authorList>
    </citation>
    <scope>NUCLEOTIDE SEQUENCE [LARGE SCALE GENOMIC DNA]</scope>
    <source>
        <strain evidence="3 4">CBS 494.80</strain>
    </source>
</reference>
<keyword evidence="2" id="KW-1133">Transmembrane helix</keyword>
<protein>
    <recommendedName>
        <fullName evidence="5">Mid2 domain-containing protein</fullName>
    </recommendedName>
</protein>
<keyword evidence="4" id="KW-1185">Reference proteome</keyword>
<feature type="region of interest" description="Disordered" evidence="1">
    <location>
        <begin position="42"/>
        <end position="61"/>
    </location>
</feature>
<evidence type="ECO:0000256" key="1">
    <source>
        <dbReference type="SAM" id="MobiDB-lite"/>
    </source>
</evidence>
<comment type="caution">
    <text evidence="3">The sequence shown here is derived from an EMBL/GenBank/DDBJ whole genome shotgun (WGS) entry which is preliminary data.</text>
</comment>
<feature type="compositionally biased region" description="Low complexity" evidence="1">
    <location>
        <begin position="124"/>
        <end position="137"/>
    </location>
</feature>
<feature type="compositionally biased region" description="Basic residues" evidence="1">
    <location>
        <begin position="165"/>
        <end position="174"/>
    </location>
</feature>
<organism evidence="3 4">
    <name type="scientific">Oculimacula yallundae</name>
    <dbReference type="NCBI Taxonomy" id="86028"/>
    <lineage>
        <taxon>Eukaryota</taxon>
        <taxon>Fungi</taxon>
        <taxon>Dikarya</taxon>
        <taxon>Ascomycota</taxon>
        <taxon>Pezizomycotina</taxon>
        <taxon>Leotiomycetes</taxon>
        <taxon>Helotiales</taxon>
        <taxon>Ploettnerulaceae</taxon>
        <taxon>Oculimacula</taxon>
    </lineage>
</organism>
<evidence type="ECO:0000313" key="3">
    <source>
        <dbReference type="EMBL" id="KAL2075396.1"/>
    </source>
</evidence>
<evidence type="ECO:0008006" key="5">
    <source>
        <dbReference type="Google" id="ProtNLM"/>
    </source>
</evidence>
<feature type="compositionally biased region" description="Low complexity" evidence="1">
    <location>
        <begin position="175"/>
        <end position="188"/>
    </location>
</feature>
<keyword evidence="2" id="KW-0812">Transmembrane</keyword>
<accession>A0ABR4D0U6</accession>
<name>A0ABR4D0U6_9HELO</name>
<evidence type="ECO:0000256" key="2">
    <source>
        <dbReference type="SAM" id="Phobius"/>
    </source>
</evidence>
<gene>
    <name evidence="3" type="ORF">VTL71DRAFT_339</name>
</gene>
<feature type="compositionally biased region" description="Basic and acidic residues" evidence="1">
    <location>
        <begin position="151"/>
        <end position="163"/>
    </location>
</feature>
<evidence type="ECO:0000313" key="4">
    <source>
        <dbReference type="Proteomes" id="UP001595075"/>
    </source>
</evidence>
<feature type="transmembrane region" description="Helical" evidence="2">
    <location>
        <begin position="82"/>
        <end position="104"/>
    </location>
</feature>
<dbReference type="Proteomes" id="UP001595075">
    <property type="component" value="Unassembled WGS sequence"/>
</dbReference>